<evidence type="ECO:0000256" key="2">
    <source>
        <dbReference type="PROSITE-ProRule" id="PRU00504"/>
    </source>
</evidence>
<dbReference type="Gene3D" id="2.120.10.30">
    <property type="entry name" value="TolB, C-terminal domain"/>
    <property type="match status" value="1"/>
</dbReference>
<organism evidence="3 4">
    <name type="scientific">Oopsacas minuta</name>
    <dbReference type="NCBI Taxonomy" id="111878"/>
    <lineage>
        <taxon>Eukaryota</taxon>
        <taxon>Metazoa</taxon>
        <taxon>Porifera</taxon>
        <taxon>Hexactinellida</taxon>
        <taxon>Hexasterophora</taxon>
        <taxon>Lyssacinosida</taxon>
        <taxon>Leucopsacidae</taxon>
        <taxon>Oopsacas</taxon>
    </lineage>
</organism>
<reference evidence="3 4" key="1">
    <citation type="journal article" date="2023" name="BMC Biol.">
        <title>The compact genome of the sponge Oopsacas minuta (Hexactinellida) is lacking key metazoan core genes.</title>
        <authorList>
            <person name="Santini S."/>
            <person name="Schenkelaars Q."/>
            <person name="Jourda C."/>
            <person name="Duchesne M."/>
            <person name="Belahbib H."/>
            <person name="Rocher C."/>
            <person name="Selva M."/>
            <person name="Riesgo A."/>
            <person name="Vervoort M."/>
            <person name="Leys S.P."/>
            <person name="Kodjabachian L."/>
            <person name="Le Bivic A."/>
            <person name="Borchiellini C."/>
            <person name="Claverie J.M."/>
            <person name="Renard E."/>
        </authorList>
    </citation>
    <scope>NUCLEOTIDE SEQUENCE [LARGE SCALE GENOMIC DNA]</scope>
    <source>
        <strain evidence="3">SPO-2</strain>
    </source>
</reference>
<dbReference type="AlphaFoldDB" id="A0AAV7JMT4"/>
<accession>A0AAV7JMT4</accession>
<dbReference type="GO" id="GO:0061630">
    <property type="term" value="F:ubiquitin protein ligase activity"/>
    <property type="evidence" value="ECO:0007669"/>
    <property type="project" value="TreeGrafter"/>
</dbReference>
<dbReference type="GO" id="GO:0000209">
    <property type="term" value="P:protein polyubiquitination"/>
    <property type="evidence" value="ECO:0007669"/>
    <property type="project" value="TreeGrafter"/>
</dbReference>
<name>A0AAV7JMT4_9METZ</name>
<dbReference type="GO" id="GO:0043161">
    <property type="term" value="P:proteasome-mediated ubiquitin-dependent protein catabolic process"/>
    <property type="evidence" value="ECO:0007669"/>
    <property type="project" value="TreeGrafter"/>
</dbReference>
<comment type="caution">
    <text evidence="3">The sequence shown here is derived from an EMBL/GenBank/DDBJ whole genome shotgun (WGS) entry which is preliminary data.</text>
</comment>
<dbReference type="PANTHER" id="PTHR24104:SF25">
    <property type="entry name" value="PROTEIN LIN-41"/>
    <property type="match status" value="1"/>
</dbReference>
<dbReference type="InterPro" id="IPR050952">
    <property type="entry name" value="TRIM-NHL_E3_ligases"/>
</dbReference>
<feature type="repeat" description="NHL" evidence="2">
    <location>
        <begin position="256"/>
        <end position="299"/>
    </location>
</feature>
<keyword evidence="4" id="KW-1185">Reference proteome</keyword>
<protein>
    <submittedName>
        <fullName evidence="3">PEP-CTERM domain protein</fullName>
    </submittedName>
</protein>
<dbReference type="SUPFAM" id="SSF63829">
    <property type="entry name" value="Calcium-dependent phosphotriesterase"/>
    <property type="match status" value="1"/>
</dbReference>
<dbReference type="PROSITE" id="PS51125">
    <property type="entry name" value="NHL"/>
    <property type="match status" value="2"/>
</dbReference>
<dbReference type="InterPro" id="IPR011042">
    <property type="entry name" value="6-blade_b-propeller_TolB-like"/>
</dbReference>
<dbReference type="Pfam" id="PF01436">
    <property type="entry name" value="NHL"/>
    <property type="match status" value="2"/>
</dbReference>
<dbReference type="GO" id="GO:0008270">
    <property type="term" value="F:zinc ion binding"/>
    <property type="evidence" value="ECO:0007669"/>
    <property type="project" value="UniProtKB-KW"/>
</dbReference>
<evidence type="ECO:0000313" key="3">
    <source>
        <dbReference type="EMBL" id="KAI6649749.1"/>
    </source>
</evidence>
<evidence type="ECO:0000256" key="1">
    <source>
        <dbReference type="ARBA" id="ARBA00022737"/>
    </source>
</evidence>
<evidence type="ECO:0000313" key="4">
    <source>
        <dbReference type="Proteomes" id="UP001165289"/>
    </source>
</evidence>
<dbReference type="InterPro" id="IPR001258">
    <property type="entry name" value="NHL_repeat"/>
</dbReference>
<dbReference type="PANTHER" id="PTHR24104">
    <property type="entry name" value="E3 UBIQUITIN-PROTEIN LIGASE NHLRC1-RELATED"/>
    <property type="match status" value="1"/>
</dbReference>
<dbReference type="Proteomes" id="UP001165289">
    <property type="component" value="Unassembled WGS sequence"/>
</dbReference>
<gene>
    <name evidence="3" type="ORF">LOD99_6538</name>
</gene>
<dbReference type="EMBL" id="JAKMXF010000318">
    <property type="protein sequence ID" value="KAI6649749.1"/>
    <property type="molecule type" value="Genomic_DNA"/>
</dbReference>
<keyword evidence="1" id="KW-0677">Repeat</keyword>
<proteinExistence type="predicted"/>
<sequence length="431" mass="48263">MAEKTENLNFNNQLNYTRDLITESFNRLIEEVEKKRNYLLQQLDELEVDYKIISIPAQNALADLLKLKQQIDDSLKVNHLMEFKDRQLTDVNAKIQELNKTIEFEIKYSCKEYIFNSLAHILEQIRIDVSVLERDNGKDSMNYFNSSCENLLAPLSIPSSQPKPCVTVCSKGNKPGELNNPRGIAVDDSTSMIYIADYGNSRIQVYNYDGEYISNFTDHIHKHDKPYGMAFHQNSLFVTIVSTHTVHHFTSEGKLLKKIGGKGNDKTKFSSPYGITVGSNNIVYVCDYGNNRLQALTTNLKYSSTIGNGLLDGPLDVKTNENKEILVLDSNIACLHVFNASGDFMRSMLTRGIVSQLTNPCFFDIGCNGVITMTDSSKSVINIFSPEGDLINTLGGSAGEVEFVFPTGIAVRSGNNPVCVFNKRNALLQIF</sequence>
<dbReference type="CDD" id="cd05819">
    <property type="entry name" value="NHL"/>
    <property type="match status" value="1"/>
</dbReference>
<feature type="repeat" description="NHL" evidence="2">
    <location>
        <begin position="168"/>
        <end position="209"/>
    </location>
</feature>